<organism evidence="2 3">
    <name type="scientific">Nocardioides szechwanensis</name>
    <dbReference type="NCBI Taxonomy" id="1005944"/>
    <lineage>
        <taxon>Bacteria</taxon>
        <taxon>Bacillati</taxon>
        <taxon>Actinomycetota</taxon>
        <taxon>Actinomycetes</taxon>
        <taxon>Propionibacteriales</taxon>
        <taxon>Nocardioidaceae</taxon>
        <taxon>Nocardioides</taxon>
    </lineage>
</organism>
<feature type="domain" description="DUF1918" evidence="1">
    <location>
        <begin position="1"/>
        <end position="58"/>
    </location>
</feature>
<evidence type="ECO:0000259" key="1">
    <source>
        <dbReference type="Pfam" id="PF08940"/>
    </source>
</evidence>
<dbReference type="Proteomes" id="UP000199004">
    <property type="component" value="Unassembled WGS sequence"/>
</dbReference>
<dbReference type="AlphaFoldDB" id="A0A1G9XK22"/>
<sequence length="70" mass="7760">MQARVGDRIVIRSQHLGQAVRDAEVLEVNHPDGSPPYVVRWSDTGHEALFFPGADAYIDHPEQRTPPAGK</sequence>
<protein>
    <recommendedName>
        <fullName evidence="1">DUF1918 domain-containing protein</fullName>
    </recommendedName>
</protein>
<reference evidence="2 3" key="1">
    <citation type="submission" date="2016-10" db="EMBL/GenBank/DDBJ databases">
        <authorList>
            <person name="de Groot N.N."/>
        </authorList>
    </citation>
    <scope>NUCLEOTIDE SEQUENCE [LARGE SCALE GENOMIC DNA]</scope>
    <source>
        <strain evidence="2 3">CGMCC 1.11147</strain>
    </source>
</reference>
<dbReference type="STRING" id="1005944.SAMN05192576_1396"/>
<keyword evidence="3" id="KW-1185">Reference proteome</keyword>
<dbReference type="SUPFAM" id="SSF50118">
    <property type="entry name" value="Cell growth inhibitor/plasmid maintenance toxic component"/>
    <property type="match status" value="1"/>
</dbReference>
<accession>A0A1G9XK22</accession>
<dbReference type="Gene3D" id="2.30.30.440">
    <property type="entry name" value="Domain of unknown function DUF1918"/>
    <property type="match status" value="1"/>
</dbReference>
<proteinExistence type="predicted"/>
<evidence type="ECO:0000313" key="3">
    <source>
        <dbReference type="Proteomes" id="UP000199004"/>
    </source>
</evidence>
<dbReference type="RefSeq" id="WP_091022994.1">
    <property type="nucleotide sequence ID" value="NZ_BKAE01000001.1"/>
</dbReference>
<evidence type="ECO:0000313" key="2">
    <source>
        <dbReference type="EMBL" id="SDM97114.1"/>
    </source>
</evidence>
<dbReference type="EMBL" id="FNIC01000001">
    <property type="protein sequence ID" value="SDM97114.1"/>
    <property type="molecule type" value="Genomic_DNA"/>
</dbReference>
<dbReference type="OrthoDB" id="4828144at2"/>
<dbReference type="Pfam" id="PF08940">
    <property type="entry name" value="DUF1918"/>
    <property type="match status" value="1"/>
</dbReference>
<gene>
    <name evidence="2" type="ORF">SAMN05192576_1396</name>
</gene>
<name>A0A1G9XK22_9ACTN</name>
<dbReference type="InterPro" id="IPR015035">
    <property type="entry name" value="DUF1918"/>
</dbReference>